<feature type="signal peptide" evidence="1">
    <location>
        <begin position="1"/>
        <end position="19"/>
    </location>
</feature>
<protein>
    <recommendedName>
        <fullName evidence="4">Lipoprotein</fullName>
    </recommendedName>
</protein>
<keyword evidence="3" id="KW-1185">Reference proteome</keyword>
<comment type="caution">
    <text evidence="2">The sequence shown here is derived from an EMBL/GenBank/DDBJ whole genome shotgun (WGS) entry which is preliminary data.</text>
</comment>
<evidence type="ECO:0008006" key="4">
    <source>
        <dbReference type="Google" id="ProtNLM"/>
    </source>
</evidence>
<evidence type="ECO:0000313" key="3">
    <source>
        <dbReference type="Proteomes" id="UP000638981"/>
    </source>
</evidence>
<dbReference type="AlphaFoldDB" id="A0A918WK24"/>
<proteinExistence type="predicted"/>
<sequence length="89" mass="9707">MMRYMKFAAALLAASLLSACGEEECTEELVQAKTAELTTLMQEVLAKDPQKMLTLQPKLEEIQKDAMAAGDDMQAACAALDELIAELKK</sequence>
<keyword evidence="1" id="KW-0732">Signal</keyword>
<dbReference type="PROSITE" id="PS51257">
    <property type="entry name" value="PROKAR_LIPOPROTEIN"/>
    <property type="match status" value="1"/>
</dbReference>
<organism evidence="2 3">
    <name type="scientific">Neogemmobacter tilapiae</name>
    <dbReference type="NCBI Taxonomy" id="875041"/>
    <lineage>
        <taxon>Bacteria</taxon>
        <taxon>Pseudomonadati</taxon>
        <taxon>Pseudomonadota</taxon>
        <taxon>Alphaproteobacteria</taxon>
        <taxon>Rhodobacterales</taxon>
        <taxon>Paracoccaceae</taxon>
        <taxon>Neogemmobacter</taxon>
    </lineage>
</organism>
<evidence type="ECO:0000313" key="2">
    <source>
        <dbReference type="EMBL" id="GHC58763.1"/>
    </source>
</evidence>
<evidence type="ECO:0000256" key="1">
    <source>
        <dbReference type="SAM" id="SignalP"/>
    </source>
</evidence>
<accession>A0A918WK24</accession>
<reference evidence="2" key="1">
    <citation type="journal article" date="2014" name="Int. J. Syst. Evol. Microbiol.">
        <title>Complete genome sequence of Corynebacterium casei LMG S-19264T (=DSM 44701T), isolated from a smear-ripened cheese.</title>
        <authorList>
            <consortium name="US DOE Joint Genome Institute (JGI-PGF)"/>
            <person name="Walter F."/>
            <person name="Albersmeier A."/>
            <person name="Kalinowski J."/>
            <person name="Ruckert C."/>
        </authorList>
    </citation>
    <scope>NUCLEOTIDE SEQUENCE</scope>
    <source>
        <strain evidence="2">KCTC 23310</strain>
    </source>
</reference>
<reference evidence="2" key="2">
    <citation type="submission" date="2020-09" db="EMBL/GenBank/DDBJ databases">
        <authorList>
            <person name="Sun Q."/>
            <person name="Kim S."/>
        </authorList>
    </citation>
    <scope>NUCLEOTIDE SEQUENCE</scope>
    <source>
        <strain evidence="2">KCTC 23310</strain>
    </source>
</reference>
<dbReference type="Proteomes" id="UP000638981">
    <property type="component" value="Unassembled WGS sequence"/>
</dbReference>
<feature type="chain" id="PRO_5037158210" description="Lipoprotein" evidence="1">
    <location>
        <begin position="20"/>
        <end position="89"/>
    </location>
</feature>
<gene>
    <name evidence="2" type="ORF">GCM10007315_23120</name>
</gene>
<dbReference type="EMBL" id="BMYJ01000006">
    <property type="protein sequence ID" value="GHC58763.1"/>
    <property type="molecule type" value="Genomic_DNA"/>
</dbReference>
<name>A0A918WK24_9RHOB</name>